<organism evidence="2">
    <name type="scientific">Christensenella massiliensis</name>
    <dbReference type="NCBI Taxonomy" id="1805714"/>
    <lineage>
        <taxon>Bacteria</taxon>
        <taxon>Bacillati</taxon>
        <taxon>Bacillota</taxon>
        <taxon>Clostridia</taxon>
        <taxon>Christensenellales</taxon>
        <taxon>Christensenellaceae</taxon>
        <taxon>Christensenella</taxon>
    </lineage>
</organism>
<protein>
    <submittedName>
        <fullName evidence="2">Arc family DNA-binding protein</fullName>
    </submittedName>
</protein>
<dbReference type="SUPFAM" id="SSF47598">
    <property type="entry name" value="Ribbon-helix-helix"/>
    <property type="match status" value="1"/>
</dbReference>
<dbReference type="Pfam" id="PF03869">
    <property type="entry name" value="Arc"/>
    <property type="match status" value="1"/>
</dbReference>
<sequence>MSAKQLMQTAAKPIKASIATYTLRLPRNLLEQLHYIADYEGRSANMEIIQLIKKHIAAFEEKYGEIKMK</sequence>
<dbReference type="InterPro" id="IPR013321">
    <property type="entry name" value="Arc_rbn_hlx_hlx"/>
</dbReference>
<dbReference type="RefSeq" id="WP_353422867.1">
    <property type="nucleotide sequence ID" value="NZ_CP117826.1"/>
</dbReference>
<feature type="domain" description="Arc-like DNA binding" evidence="1">
    <location>
        <begin position="21"/>
        <end position="53"/>
    </location>
</feature>
<name>A0AAU8A5I8_9FIRM</name>
<dbReference type="Gene3D" id="1.10.1220.10">
    <property type="entry name" value="Met repressor-like"/>
    <property type="match status" value="1"/>
</dbReference>
<dbReference type="InterPro" id="IPR010985">
    <property type="entry name" value="Ribbon_hlx_hlx"/>
</dbReference>
<accession>A0AAU8A5I8</accession>
<keyword evidence="2" id="KW-0238">DNA-binding</keyword>
<dbReference type="GO" id="GO:0006355">
    <property type="term" value="P:regulation of DNA-templated transcription"/>
    <property type="evidence" value="ECO:0007669"/>
    <property type="project" value="InterPro"/>
</dbReference>
<dbReference type="InterPro" id="IPR005569">
    <property type="entry name" value="Arc_DNA-bd_dom"/>
</dbReference>
<evidence type="ECO:0000259" key="1">
    <source>
        <dbReference type="Pfam" id="PF03869"/>
    </source>
</evidence>
<dbReference type="GO" id="GO:0003677">
    <property type="term" value="F:DNA binding"/>
    <property type="evidence" value="ECO:0007669"/>
    <property type="project" value="UniProtKB-KW"/>
</dbReference>
<dbReference type="EMBL" id="CP117826">
    <property type="protein sequence ID" value="XCC61360.1"/>
    <property type="molecule type" value="Genomic_DNA"/>
</dbReference>
<proteinExistence type="predicted"/>
<reference evidence="2" key="1">
    <citation type="submission" date="2023-02" db="EMBL/GenBank/DDBJ databases">
        <title>Gut commensal Christensenella minuta modulates host metabolism via a new class of secondary bile acids.</title>
        <authorList>
            <person name="Liu C."/>
        </authorList>
    </citation>
    <scope>NUCLEOTIDE SEQUENCE</scope>
    <source>
        <strain evidence="2">CA70</strain>
    </source>
</reference>
<dbReference type="AlphaFoldDB" id="A0AAU8A5I8"/>
<gene>
    <name evidence="2" type="ORF">PUP29_07415</name>
</gene>
<evidence type="ECO:0000313" key="2">
    <source>
        <dbReference type="EMBL" id="XCC61360.1"/>
    </source>
</evidence>